<dbReference type="EMBL" id="PYGB01000004">
    <property type="protein sequence ID" value="PSK86710.1"/>
    <property type="molecule type" value="Genomic_DNA"/>
</dbReference>
<gene>
    <name evidence="5" type="primary">mepM_2</name>
    <name evidence="4" type="ORF">CLV79_104140</name>
    <name evidence="5" type="ORF">LOS8367_01811</name>
</gene>
<dbReference type="Proteomes" id="UP000193495">
    <property type="component" value="Unassembled WGS sequence"/>
</dbReference>
<keyword evidence="7" id="KW-1185">Reference proteome</keyword>
<dbReference type="Gene3D" id="2.70.70.10">
    <property type="entry name" value="Glucose Permease (Domain IIA)"/>
    <property type="match status" value="1"/>
</dbReference>
<keyword evidence="1 2" id="KW-0732">Signal</keyword>
<reference evidence="5 6" key="1">
    <citation type="submission" date="2017-03" db="EMBL/GenBank/DDBJ databases">
        <authorList>
            <person name="Afonso C.L."/>
            <person name="Miller P.J."/>
            <person name="Scott M.A."/>
            <person name="Spackman E."/>
            <person name="Goraichik I."/>
            <person name="Dimitrov K.M."/>
            <person name="Suarez D.L."/>
            <person name="Swayne D.E."/>
        </authorList>
    </citation>
    <scope>NUCLEOTIDE SEQUENCE [LARGE SCALE GENOMIC DNA]</scope>
    <source>
        <strain evidence="5 6">CECT 8367</strain>
    </source>
</reference>
<feature type="signal peptide" evidence="2">
    <location>
        <begin position="1"/>
        <end position="23"/>
    </location>
</feature>
<accession>A0A1X6Z8W8</accession>
<evidence type="ECO:0000313" key="4">
    <source>
        <dbReference type="EMBL" id="PSK86710.1"/>
    </source>
</evidence>
<dbReference type="CDD" id="cd12797">
    <property type="entry name" value="M23_peptidase"/>
    <property type="match status" value="1"/>
</dbReference>
<dbReference type="RefSeq" id="WP_085896148.1">
    <property type="nucleotide sequence ID" value="NZ_FWFY01000004.1"/>
</dbReference>
<dbReference type="PANTHER" id="PTHR21666:SF289">
    <property type="entry name" value="L-ALA--D-GLU ENDOPEPTIDASE"/>
    <property type="match status" value="1"/>
</dbReference>
<evidence type="ECO:0000256" key="2">
    <source>
        <dbReference type="SAM" id="SignalP"/>
    </source>
</evidence>
<proteinExistence type="predicted"/>
<dbReference type="EMBL" id="FWFY01000004">
    <property type="protein sequence ID" value="SLN42255.1"/>
    <property type="molecule type" value="Genomic_DNA"/>
</dbReference>
<organism evidence="5 6">
    <name type="scientific">Limimaricola soesokkakensis</name>
    <dbReference type="NCBI Taxonomy" id="1343159"/>
    <lineage>
        <taxon>Bacteria</taxon>
        <taxon>Pseudomonadati</taxon>
        <taxon>Pseudomonadota</taxon>
        <taxon>Alphaproteobacteria</taxon>
        <taxon>Rhodobacterales</taxon>
        <taxon>Paracoccaceae</taxon>
        <taxon>Limimaricola</taxon>
    </lineage>
</organism>
<keyword evidence="5" id="KW-0378">Hydrolase</keyword>
<feature type="domain" description="M23ase beta-sheet core" evidence="3">
    <location>
        <begin position="69"/>
        <end position="186"/>
    </location>
</feature>
<sequence>MSRFVSVPAISLLLAIPPLTAAAQEEGFRLALPIDCTPGEDCVVQNYVDSDPGPGVADFSCGPLSYDGHKGTDFRLATIARQGEGVDVLAAAPGVVQGTRNNMLDILQGWEGAPDLGGRDCGNGLVIDHGDGWETQYCHMAKGSVTVSPGDRVETGDRLGLVGLSGQSQFPHLHISVRRNGEVVDPFDPEGRAECGAAPTQTLWAEPLDYVPGGLLDAGTAPGVPEWEAVQSGTANGEIGPDRPLVLWGFVFGAREGDRLRLAIEGPQGEVIDEEMPLDRTQAQLFRAAGLRAPEGGWPDGRYEGRVTLLRGDRVLGERVVPIELGG</sequence>
<dbReference type="GO" id="GO:0004222">
    <property type="term" value="F:metalloendopeptidase activity"/>
    <property type="evidence" value="ECO:0007669"/>
    <property type="project" value="TreeGrafter"/>
</dbReference>
<feature type="chain" id="PRO_5044568236" evidence="2">
    <location>
        <begin position="24"/>
        <end position="327"/>
    </location>
</feature>
<dbReference type="PANTHER" id="PTHR21666">
    <property type="entry name" value="PEPTIDASE-RELATED"/>
    <property type="match status" value="1"/>
</dbReference>
<dbReference type="OrthoDB" id="5489603at2"/>
<dbReference type="EC" id="3.4.24.-" evidence="5"/>
<dbReference type="InterPro" id="IPR011055">
    <property type="entry name" value="Dup_hybrid_motif"/>
</dbReference>
<protein>
    <submittedName>
        <fullName evidence="5">Murein DD-endopeptidase MepM</fullName>
        <ecNumber evidence="5">3.4.24.-</ecNumber>
    </submittedName>
    <submittedName>
        <fullName evidence="4">Peptidase M23-like protein</fullName>
    </submittedName>
</protein>
<evidence type="ECO:0000259" key="3">
    <source>
        <dbReference type="Pfam" id="PF01551"/>
    </source>
</evidence>
<evidence type="ECO:0000313" key="6">
    <source>
        <dbReference type="Proteomes" id="UP000193495"/>
    </source>
</evidence>
<dbReference type="Proteomes" id="UP000240624">
    <property type="component" value="Unassembled WGS sequence"/>
</dbReference>
<evidence type="ECO:0000313" key="5">
    <source>
        <dbReference type="EMBL" id="SLN42255.1"/>
    </source>
</evidence>
<reference evidence="4 7" key="2">
    <citation type="submission" date="2018-03" db="EMBL/GenBank/DDBJ databases">
        <title>Genomic Encyclopedia of Archaeal and Bacterial Type Strains, Phase II (KMG-II): from individual species to whole genera.</title>
        <authorList>
            <person name="Goeker M."/>
        </authorList>
    </citation>
    <scope>NUCLEOTIDE SEQUENCE [LARGE SCALE GENOMIC DNA]</scope>
    <source>
        <strain evidence="4 7">DSM 29956</strain>
    </source>
</reference>
<name>A0A1X6Z8W8_9RHOB</name>
<evidence type="ECO:0000313" key="7">
    <source>
        <dbReference type="Proteomes" id="UP000240624"/>
    </source>
</evidence>
<dbReference type="Pfam" id="PF01551">
    <property type="entry name" value="Peptidase_M23"/>
    <property type="match status" value="1"/>
</dbReference>
<dbReference type="SUPFAM" id="SSF51261">
    <property type="entry name" value="Duplicated hybrid motif"/>
    <property type="match status" value="1"/>
</dbReference>
<dbReference type="AlphaFoldDB" id="A0A1X6Z8W8"/>
<dbReference type="InterPro" id="IPR016047">
    <property type="entry name" value="M23ase_b-sheet_dom"/>
</dbReference>
<evidence type="ECO:0000256" key="1">
    <source>
        <dbReference type="ARBA" id="ARBA00022729"/>
    </source>
</evidence>
<dbReference type="InterPro" id="IPR050570">
    <property type="entry name" value="Cell_wall_metabolism_enzyme"/>
</dbReference>